<dbReference type="InterPro" id="IPR044287">
    <property type="entry name" value="SGS3"/>
</dbReference>
<dbReference type="Pfam" id="PF03468">
    <property type="entry name" value="XS"/>
    <property type="match status" value="1"/>
</dbReference>
<comment type="caution">
    <text evidence="3">The sequence shown here is derived from an EMBL/GenBank/DDBJ whole genome shotgun (WGS) entry which is preliminary data.</text>
</comment>
<keyword evidence="4" id="KW-1185">Reference proteome</keyword>
<reference evidence="4" key="1">
    <citation type="submission" date="2016-04" db="EMBL/GenBank/DDBJ databases">
        <title>Cephalotus genome sequencing.</title>
        <authorList>
            <person name="Fukushima K."/>
            <person name="Hasebe M."/>
            <person name="Fang X."/>
        </authorList>
    </citation>
    <scope>NUCLEOTIDE SEQUENCE [LARGE SCALE GENOMIC DNA]</scope>
    <source>
        <strain evidence="4">cv. St1</strain>
    </source>
</reference>
<feature type="domain" description="XS" evidence="2">
    <location>
        <begin position="443"/>
        <end position="556"/>
    </location>
</feature>
<name>A0A1Q3CU81_CEPFO</name>
<dbReference type="InterPro" id="IPR005380">
    <property type="entry name" value="XS_domain"/>
</dbReference>
<dbReference type="SUPFAM" id="SSF57850">
    <property type="entry name" value="RING/U-box"/>
    <property type="match status" value="1"/>
</dbReference>
<dbReference type="GO" id="GO:0051607">
    <property type="term" value="P:defense response to virus"/>
    <property type="evidence" value="ECO:0007669"/>
    <property type="project" value="InterPro"/>
</dbReference>
<evidence type="ECO:0000256" key="1">
    <source>
        <dbReference type="SAM" id="Coils"/>
    </source>
</evidence>
<keyword evidence="1" id="KW-0175">Coiled coil</keyword>
<dbReference type="EMBL" id="BDDD01002963">
    <property type="protein sequence ID" value="GAV83681.1"/>
    <property type="molecule type" value="Genomic_DNA"/>
</dbReference>
<dbReference type="GO" id="GO:0031047">
    <property type="term" value="P:regulatory ncRNA-mediated gene silencing"/>
    <property type="evidence" value="ECO:0007669"/>
    <property type="project" value="InterPro"/>
</dbReference>
<dbReference type="AlphaFoldDB" id="A0A1Q3CU81"/>
<evidence type="ECO:0000259" key="2">
    <source>
        <dbReference type="Pfam" id="PF03468"/>
    </source>
</evidence>
<evidence type="ECO:0000313" key="4">
    <source>
        <dbReference type="Proteomes" id="UP000187406"/>
    </source>
</evidence>
<accession>A0A1Q3CU81</accession>
<protein>
    <submittedName>
        <fullName evidence="3">XS domain-containing protein</fullName>
    </submittedName>
</protein>
<feature type="coiled-coil region" evidence="1">
    <location>
        <begin position="592"/>
        <end position="633"/>
    </location>
</feature>
<organism evidence="3 4">
    <name type="scientific">Cephalotus follicularis</name>
    <name type="common">Albany pitcher plant</name>
    <dbReference type="NCBI Taxonomy" id="3775"/>
    <lineage>
        <taxon>Eukaryota</taxon>
        <taxon>Viridiplantae</taxon>
        <taxon>Streptophyta</taxon>
        <taxon>Embryophyta</taxon>
        <taxon>Tracheophyta</taxon>
        <taxon>Spermatophyta</taxon>
        <taxon>Magnoliopsida</taxon>
        <taxon>eudicotyledons</taxon>
        <taxon>Gunneridae</taxon>
        <taxon>Pentapetalae</taxon>
        <taxon>rosids</taxon>
        <taxon>fabids</taxon>
        <taxon>Oxalidales</taxon>
        <taxon>Cephalotaceae</taxon>
        <taxon>Cephalotus</taxon>
    </lineage>
</organism>
<dbReference type="Proteomes" id="UP000187406">
    <property type="component" value="Unassembled WGS sequence"/>
</dbReference>
<dbReference type="CDD" id="cd12266">
    <property type="entry name" value="RRM_like_XS"/>
    <property type="match status" value="1"/>
</dbReference>
<dbReference type="Gene3D" id="3.30.70.2890">
    <property type="entry name" value="XS domain"/>
    <property type="match status" value="1"/>
</dbReference>
<dbReference type="Gene3D" id="3.30.40.10">
    <property type="entry name" value="Zinc/RING finger domain, C3HC4 (zinc finger)"/>
    <property type="match status" value="1"/>
</dbReference>
<sequence>MAIVSAFDGVLYADDNHFMPFLDADEDVNILQVLMDALLAQDLQFQEVLKASMITTQMANNMPSSPSVTAVPKPGIGPSVIVNEIGESSLSFCVICNQRKENDQMFRNESCEYSSCLDCISKHVVSMSNDGENITNCPGLDSECVLEIDMCMPLPPKEEALCKELVVALPKLVCQGLFSHYGERQRRKRHQGMRVSCLPQIVLLAVFCPVAFGNITPISAQGDDQLEVLGWKSNVIPGSGAAKHWTIGRGSWNKHLAPKPINCTPLNNGWNCQSRTVSTSSKGTEDIQEIFEGYITVNNGKNSAAAAVVFDDNCDLDGFNDTVYELSIYDFDSDARQKSHETSKKTNWFKTFFESQNLFTIEEINDPARSCHAVFQGGKDTPRFYKSTHPVKAQADATGTISMKLDQELAELLDEKLRKGKSPVTPAGEVIAKWKVLGDEVKDHKIVWPPMVVIMNTSLKRNENNKWTGMGNQELLTYFSSYSPLKVLHSYGPEGHRGASILIFESSAKGFLEAECLHKHFAEEGFGRSAWNHSPVYFLPSGERQLYGYLAVEQDLHIFNQISFNQNSTGRFKVRFEMRSYQEMVMNGVKQMSEDSKELKRLKCRYAQEQSRAEALQESHRIVSEKLKRREEEIRIVRERTKSQHETYKEEVDFLEQFFTNQIKTNLKASKMIDANAEQSNRNEDNCM</sequence>
<dbReference type="InParanoid" id="A0A1Q3CU81"/>
<dbReference type="PANTHER" id="PTHR46602:SF1">
    <property type="entry name" value="PROTEIN SUPPRESSOR OF GENE SILENCING 3"/>
    <property type="match status" value="1"/>
</dbReference>
<proteinExistence type="predicted"/>
<evidence type="ECO:0000313" key="3">
    <source>
        <dbReference type="EMBL" id="GAV83681.1"/>
    </source>
</evidence>
<dbReference type="InterPro" id="IPR038588">
    <property type="entry name" value="XS_domain_sf"/>
</dbReference>
<dbReference type="STRING" id="3775.A0A1Q3CU81"/>
<dbReference type="InterPro" id="IPR013083">
    <property type="entry name" value="Znf_RING/FYVE/PHD"/>
</dbReference>
<dbReference type="OrthoDB" id="848136at2759"/>
<dbReference type="PANTHER" id="PTHR46602">
    <property type="entry name" value="PROTEIN SUPPRESSOR OF GENE SILENCING 3"/>
    <property type="match status" value="1"/>
</dbReference>
<gene>
    <name evidence="3" type="ORF">CFOL_v3_27127</name>
</gene>